<dbReference type="Pfam" id="PF10824">
    <property type="entry name" value="T7SS_ESX_EspC"/>
    <property type="match status" value="1"/>
</dbReference>
<accession>A0A1X1ZY95</accession>
<dbReference type="InterPro" id="IPR022536">
    <property type="entry name" value="EspC"/>
</dbReference>
<comment type="caution">
    <text evidence="1">The sequence shown here is derived from an EMBL/GenBank/DDBJ whole genome shotgun (WGS) entry which is preliminary data.</text>
</comment>
<dbReference type="AlphaFoldDB" id="A0A1X1ZY95"/>
<reference evidence="1 2" key="1">
    <citation type="submission" date="2016-01" db="EMBL/GenBank/DDBJ databases">
        <title>The new phylogeny of the genus Mycobacterium.</title>
        <authorList>
            <person name="Tarcisio F."/>
            <person name="Conor M."/>
            <person name="Antonella G."/>
            <person name="Elisabetta G."/>
            <person name="Giulia F.S."/>
            <person name="Sara T."/>
            <person name="Anna F."/>
            <person name="Clotilde B."/>
            <person name="Roberto B."/>
            <person name="Veronica D.S."/>
            <person name="Fabio R."/>
            <person name="Monica P."/>
            <person name="Olivier J."/>
            <person name="Enrico T."/>
            <person name="Nicola S."/>
        </authorList>
    </citation>
    <scope>NUCLEOTIDE SEQUENCE [LARGE SCALE GENOMIC DNA]</scope>
    <source>
        <strain evidence="1 2">DSM 44803</strain>
    </source>
</reference>
<dbReference type="Gene3D" id="1.10.287.850">
    <property type="entry name" value="HP0062-like domain"/>
    <property type="match status" value="1"/>
</dbReference>
<name>A0A1X1ZY95_9MYCO</name>
<dbReference type="OrthoDB" id="4735631at2"/>
<dbReference type="Proteomes" id="UP000193781">
    <property type="component" value="Unassembled WGS sequence"/>
</dbReference>
<gene>
    <name evidence="1" type="ORF">AWC17_00830</name>
</gene>
<protein>
    <recommendedName>
        <fullName evidence="3">ESX-1 secretion-associated protein</fullName>
    </recommendedName>
</protein>
<proteinExistence type="predicted"/>
<dbReference type="RefSeq" id="WP_047324082.1">
    <property type="nucleotide sequence ID" value="NZ_JACKSS010000019.1"/>
</dbReference>
<dbReference type="EMBL" id="LQPH01000046">
    <property type="protein sequence ID" value="ORW30720.1"/>
    <property type="molecule type" value="Genomic_DNA"/>
</dbReference>
<evidence type="ECO:0000313" key="2">
    <source>
        <dbReference type="Proteomes" id="UP000193781"/>
    </source>
</evidence>
<dbReference type="GO" id="GO:0009306">
    <property type="term" value="P:protein secretion"/>
    <property type="evidence" value="ECO:0007669"/>
    <property type="project" value="InterPro"/>
</dbReference>
<organism evidence="1 2">
    <name type="scientific">Mycobacterium nebraskense</name>
    <dbReference type="NCBI Taxonomy" id="244292"/>
    <lineage>
        <taxon>Bacteria</taxon>
        <taxon>Bacillati</taxon>
        <taxon>Actinomycetota</taxon>
        <taxon>Actinomycetes</taxon>
        <taxon>Mycobacteriales</taxon>
        <taxon>Mycobacteriaceae</taxon>
        <taxon>Mycobacterium</taxon>
    </lineage>
</organism>
<evidence type="ECO:0000313" key="1">
    <source>
        <dbReference type="EMBL" id="ORW30720.1"/>
    </source>
</evidence>
<keyword evidence="2" id="KW-1185">Reference proteome</keyword>
<evidence type="ECO:0008006" key="3">
    <source>
        <dbReference type="Google" id="ProtNLM"/>
    </source>
</evidence>
<sequence length="104" mass="10604">MADVAVTPEHLANLATAQDQASTQAGTAASAASNLEVAVWVSHGVVSGASNVAFTKAAAARQKTGQAMSAASTELAEKLRTAKAVYETTDEQSGKNLDKQVLES</sequence>